<proteinExistence type="predicted"/>
<dbReference type="AlphaFoldDB" id="A0AAE0XPM3"/>
<sequence>MVSATAEIASTRRLKSQELYDERDCGQKASKGCHKPAPPQGMNISGGRATMPKCQDGDILMACDLSIVNSTWEFPASSILFGTDAVPRISKSVILLKLRYLKKTSQIYDTIDRNILRERRLRSIKSVSEPQQGREVKDSPITRLVYTYQTVCLTSLETSPKFSQRMLELKAQHSNIGF</sequence>
<feature type="region of interest" description="Disordered" evidence="1">
    <location>
        <begin position="27"/>
        <end position="47"/>
    </location>
</feature>
<dbReference type="Proteomes" id="UP001283361">
    <property type="component" value="Unassembled WGS sequence"/>
</dbReference>
<protein>
    <submittedName>
        <fullName evidence="2">Uncharacterized protein</fullName>
    </submittedName>
</protein>
<accession>A0AAE0XPM3</accession>
<comment type="caution">
    <text evidence="2">The sequence shown here is derived from an EMBL/GenBank/DDBJ whole genome shotgun (WGS) entry which is preliminary data.</text>
</comment>
<name>A0AAE0XPM3_9GAST</name>
<keyword evidence="3" id="KW-1185">Reference proteome</keyword>
<reference evidence="2" key="1">
    <citation type="journal article" date="2023" name="G3 (Bethesda)">
        <title>A reference genome for the long-term kleptoplast-retaining sea slug Elysia crispata morphotype clarki.</title>
        <authorList>
            <person name="Eastman K.E."/>
            <person name="Pendleton A.L."/>
            <person name="Shaikh M.A."/>
            <person name="Suttiyut T."/>
            <person name="Ogas R."/>
            <person name="Tomko P."/>
            <person name="Gavelis G."/>
            <person name="Widhalm J.R."/>
            <person name="Wisecaver J.H."/>
        </authorList>
    </citation>
    <scope>NUCLEOTIDE SEQUENCE</scope>
    <source>
        <strain evidence="2">ECLA1</strain>
    </source>
</reference>
<dbReference type="EMBL" id="JAWDGP010007948">
    <property type="protein sequence ID" value="KAK3699246.1"/>
    <property type="molecule type" value="Genomic_DNA"/>
</dbReference>
<organism evidence="2 3">
    <name type="scientific">Elysia crispata</name>
    <name type="common">lettuce slug</name>
    <dbReference type="NCBI Taxonomy" id="231223"/>
    <lineage>
        <taxon>Eukaryota</taxon>
        <taxon>Metazoa</taxon>
        <taxon>Spiralia</taxon>
        <taxon>Lophotrochozoa</taxon>
        <taxon>Mollusca</taxon>
        <taxon>Gastropoda</taxon>
        <taxon>Heterobranchia</taxon>
        <taxon>Euthyneura</taxon>
        <taxon>Panpulmonata</taxon>
        <taxon>Sacoglossa</taxon>
        <taxon>Placobranchoidea</taxon>
        <taxon>Plakobranchidae</taxon>
        <taxon>Elysia</taxon>
    </lineage>
</organism>
<evidence type="ECO:0000313" key="3">
    <source>
        <dbReference type="Proteomes" id="UP001283361"/>
    </source>
</evidence>
<gene>
    <name evidence="2" type="ORF">RRG08_014348</name>
</gene>
<evidence type="ECO:0000256" key="1">
    <source>
        <dbReference type="SAM" id="MobiDB-lite"/>
    </source>
</evidence>
<evidence type="ECO:0000313" key="2">
    <source>
        <dbReference type="EMBL" id="KAK3699246.1"/>
    </source>
</evidence>